<comment type="caution">
    <text evidence="3">The sequence shown here is derived from an EMBL/GenBank/DDBJ whole genome shotgun (WGS) entry which is preliminary data.</text>
</comment>
<evidence type="ECO:0000313" key="4">
    <source>
        <dbReference type="Proteomes" id="UP001589700"/>
    </source>
</evidence>
<name>A0ABV5JUK7_9ACTN</name>
<evidence type="ECO:0000256" key="1">
    <source>
        <dbReference type="SAM" id="MobiDB-lite"/>
    </source>
</evidence>
<gene>
    <name evidence="3" type="ORF">ACFFVD_16430</name>
</gene>
<dbReference type="RefSeq" id="WP_182632791.1">
    <property type="nucleotide sequence ID" value="NZ_JAALDM010000191.1"/>
</dbReference>
<dbReference type="Proteomes" id="UP001589700">
    <property type="component" value="Unassembled WGS sequence"/>
</dbReference>
<sequence>MTTPDDHWRQPGGLSENPYPPRGDQAFSGAQPTMGQQPVYGAQPNPGWQPQDGPLSRLQARQEGFAGPSIPQVHREPRRDPTGYILASFFIPGLGSLLNEDIRGGLTIMGIHYLTPFVFLAVLFFGMFSFGSDTGMMVVGISTMVLFFVVYVGTWIWGMIEAYKRTKEHNEYFGYE</sequence>
<evidence type="ECO:0000313" key="3">
    <source>
        <dbReference type="EMBL" id="MFB9261373.1"/>
    </source>
</evidence>
<organism evidence="3 4">
    <name type="scientific">Dietzia aerolata</name>
    <dbReference type="NCBI Taxonomy" id="595984"/>
    <lineage>
        <taxon>Bacteria</taxon>
        <taxon>Bacillati</taxon>
        <taxon>Actinomycetota</taxon>
        <taxon>Actinomycetes</taxon>
        <taxon>Mycobacteriales</taxon>
        <taxon>Dietziaceae</taxon>
        <taxon>Dietzia</taxon>
    </lineage>
</organism>
<keyword evidence="4" id="KW-1185">Reference proteome</keyword>
<feature type="transmembrane region" description="Helical" evidence="2">
    <location>
        <begin position="136"/>
        <end position="157"/>
    </location>
</feature>
<dbReference type="EMBL" id="JBHMDY010000031">
    <property type="protein sequence ID" value="MFB9261373.1"/>
    <property type="molecule type" value="Genomic_DNA"/>
</dbReference>
<keyword evidence="2" id="KW-1133">Transmembrane helix</keyword>
<accession>A0ABV5JUK7</accession>
<evidence type="ECO:0000256" key="2">
    <source>
        <dbReference type="SAM" id="Phobius"/>
    </source>
</evidence>
<feature type="transmembrane region" description="Helical" evidence="2">
    <location>
        <begin position="111"/>
        <end position="130"/>
    </location>
</feature>
<protein>
    <recommendedName>
        <fullName evidence="5">DUF4870 domain-containing protein</fullName>
    </recommendedName>
</protein>
<keyword evidence="2" id="KW-0472">Membrane</keyword>
<reference evidence="3 4" key="1">
    <citation type="submission" date="2024-09" db="EMBL/GenBank/DDBJ databases">
        <authorList>
            <person name="Sun Q."/>
            <person name="Mori K."/>
        </authorList>
    </citation>
    <scope>NUCLEOTIDE SEQUENCE [LARGE SCALE GENOMIC DNA]</scope>
    <source>
        <strain evidence="3 4">CCM 7659</strain>
    </source>
</reference>
<evidence type="ECO:0008006" key="5">
    <source>
        <dbReference type="Google" id="ProtNLM"/>
    </source>
</evidence>
<feature type="region of interest" description="Disordered" evidence="1">
    <location>
        <begin position="1"/>
        <end position="55"/>
    </location>
</feature>
<proteinExistence type="predicted"/>
<keyword evidence="2" id="KW-0812">Transmembrane</keyword>